<reference evidence="2" key="1">
    <citation type="submission" date="2023-12" db="EMBL/GenBank/DDBJ databases">
        <title>Genome assembly of Anisodus tanguticus.</title>
        <authorList>
            <person name="Wang Y.-J."/>
        </authorList>
    </citation>
    <scope>NUCLEOTIDE SEQUENCE</scope>
    <source>
        <strain evidence="2">KB-2021</strain>
        <tissue evidence="2">Leaf</tissue>
    </source>
</reference>
<dbReference type="AlphaFoldDB" id="A0AAE1SU02"/>
<feature type="signal peptide" evidence="1">
    <location>
        <begin position="1"/>
        <end position="19"/>
    </location>
</feature>
<dbReference type="Proteomes" id="UP001291623">
    <property type="component" value="Unassembled WGS sequence"/>
</dbReference>
<name>A0AAE1SU02_9SOLA</name>
<keyword evidence="1" id="KW-0732">Signal</keyword>
<dbReference type="EMBL" id="JAVYJV010000003">
    <property type="protein sequence ID" value="KAK4374676.1"/>
    <property type="molecule type" value="Genomic_DNA"/>
</dbReference>
<protein>
    <submittedName>
        <fullName evidence="2">Uncharacterized protein</fullName>
    </submittedName>
</protein>
<accession>A0AAE1SU02</accession>
<comment type="caution">
    <text evidence="2">The sequence shown here is derived from an EMBL/GenBank/DDBJ whole genome shotgun (WGS) entry which is preliminary data.</text>
</comment>
<sequence length="86" mass="9367">MVMLCFVLDLRSLAAPLLGHLKQDAAENCVLVEFVSLEQKSSHLADVPGNINKFLKQIGDLENCSFQNYVPVAYKAAGDELARASS</sequence>
<evidence type="ECO:0000313" key="3">
    <source>
        <dbReference type="Proteomes" id="UP001291623"/>
    </source>
</evidence>
<dbReference type="PANTHER" id="PTHR38390:SF2">
    <property type="entry name" value="OS01G0103900 PROTEIN"/>
    <property type="match status" value="1"/>
</dbReference>
<dbReference type="PANTHER" id="PTHR38390">
    <property type="entry name" value="OS01G0103900 PROTEIN"/>
    <property type="match status" value="1"/>
</dbReference>
<proteinExistence type="predicted"/>
<gene>
    <name evidence="2" type="ORF">RND71_005353</name>
</gene>
<evidence type="ECO:0000313" key="2">
    <source>
        <dbReference type="EMBL" id="KAK4374676.1"/>
    </source>
</evidence>
<evidence type="ECO:0000256" key="1">
    <source>
        <dbReference type="SAM" id="SignalP"/>
    </source>
</evidence>
<organism evidence="2 3">
    <name type="scientific">Anisodus tanguticus</name>
    <dbReference type="NCBI Taxonomy" id="243964"/>
    <lineage>
        <taxon>Eukaryota</taxon>
        <taxon>Viridiplantae</taxon>
        <taxon>Streptophyta</taxon>
        <taxon>Embryophyta</taxon>
        <taxon>Tracheophyta</taxon>
        <taxon>Spermatophyta</taxon>
        <taxon>Magnoliopsida</taxon>
        <taxon>eudicotyledons</taxon>
        <taxon>Gunneridae</taxon>
        <taxon>Pentapetalae</taxon>
        <taxon>asterids</taxon>
        <taxon>lamiids</taxon>
        <taxon>Solanales</taxon>
        <taxon>Solanaceae</taxon>
        <taxon>Solanoideae</taxon>
        <taxon>Hyoscyameae</taxon>
        <taxon>Anisodus</taxon>
    </lineage>
</organism>
<feature type="chain" id="PRO_5041997663" evidence="1">
    <location>
        <begin position="20"/>
        <end position="86"/>
    </location>
</feature>
<keyword evidence="3" id="KW-1185">Reference proteome</keyword>